<organism evidence="1 2">
    <name type="scientific">Brachionus plicatilis</name>
    <name type="common">Marine rotifer</name>
    <name type="synonym">Brachionus muelleri</name>
    <dbReference type="NCBI Taxonomy" id="10195"/>
    <lineage>
        <taxon>Eukaryota</taxon>
        <taxon>Metazoa</taxon>
        <taxon>Spiralia</taxon>
        <taxon>Gnathifera</taxon>
        <taxon>Rotifera</taxon>
        <taxon>Eurotatoria</taxon>
        <taxon>Monogononta</taxon>
        <taxon>Pseudotrocha</taxon>
        <taxon>Ploima</taxon>
        <taxon>Brachionidae</taxon>
        <taxon>Brachionus</taxon>
    </lineage>
</organism>
<evidence type="ECO:0000313" key="2">
    <source>
        <dbReference type="Proteomes" id="UP000276133"/>
    </source>
</evidence>
<dbReference type="AlphaFoldDB" id="A0A3M7RLK6"/>
<name>A0A3M7RLK6_BRAPC</name>
<evidence type="ECO:0000313" key="1">
    <source>
        <dbReference type="EMBL" id="RNA24411.1"/>
    </source>
</evidence>
<dbReference type="EMBL" id="REGN01003124">
    <property type="protein sequence ID" value="RNA24411.1"/>
    <property type="molecule type" value="Genomic_DNA"/>
</dbReference>
<reference evidence="1 2" key="1">
    <citation type="journal article" date="2018" name="Sci. Rep.">
        <title>Genomic signatures of local adaptation to the degree of environmental predictability in rotifers.</title>
        <authorList>
            <person name="Franch-Gras L."/>
            <person name="Hahn C."/>
            <person name="Garcia-Roger E.M."/>
            <person name="Carmona M.J."/>
            <person name="Serra M."/>
            <person name="Gomez A."/>
        </authorList>
    </citation>
    <scope>NUCLEOTIDE SEQUENCE [LARGE SCALE GENOMIC DNA]</scope>
    <source>
        <strain evidence="1">HYR1</strain>
    </source>
</reference>
<gene>
    <name evidence="1" type="ORF">BpHYR1_021983</name>
</gene>
<dbReference type="Proteomes" id="UP000276133">
    <property type="component" value="Unassembled WGS sequence"/>
</dbReference>
<protein>
    <submittedName>
        <fullName evidence="1">Uncharacterized protein</fullName>
    </submittedName>
</protein>
<accession>A0A3M7RLK6</accession>
<proteinExistence type="predicted"/>
<keyword evidence="2" id="KW-1185">Reference proteome</keyword>
<sequence length="65" mass="7166">MAEGKGALVAHRQNEETFGLKRLRVVVFEGCPGLFGIERVQEVVAAKLASRVVQVDYVGAENIFY</sequence>
<comment type="caution">
    <text evidence="1">The sequence shown here is derived from an EMBL/GenBank/DDBJ whole genome shotgun (WGS) entry which is preliminary data.</text>
</comment>